<keyword evidence="4" id="KW-1185">Reference proteome</keyword>
<dbReference type="InParanoid" id="A0A1X2H5S3"/>
<accession>A0A1X2H5S3</accession>
<evidence type="ECO:0000313" key="4">
    <source>
        <dbReference type="Proteomes" id="UP000242180"/>
    </source>
</evidence>
<reference evidence="3 4" key="1">
    <citation type="submission" date="2016-07" db="EMBL/GenBank/DDBJ databases">
        <title>Pervasive Adenine N6-methylation of Active Genes in Fungi.</title>
        <authorList>
            <consortium name="DOE Joint Genome Institute"/>
            <person name="Mondo S.J."/>
            <person name="Dannebaum R.O."/>
            <person name="Kuo R.C."/>
            <person name="Labutti K."/>
            <person name="Haridas S."/>
            <person name="Kuo A."/>
            <person name="Salamov A."/>
            <person name="Ahrendt S.R."/>
            <person name="Lipzen A."/>
            <person name="Sullivan W."/>
            <person name="Andreopoulos W.B."/>
            <person name="Clum A."/>
            <person name="Lindquist E."/>
            <person name="Daum C."/>
            <person name="Ramamoorthy G.K."/>
            <person name="Gryganskyi A."/>
            <person name="Culley D."/>
            <person name="Magnuson J.K."/>
            <person name="James T.Y."/>
            <person name="O'Malley M.A."/>
            <person name="Stajich J.E."/>
            <person name="Spatafora J.W."/>
            <person name="Visel A."/>
            <person name="Grigoriev I.V."/>
        </authorList>
    </citation>
    <scope>NUCLEOTIDE SEQUENCE [LARGE SCALE GENOMIC DNA]</scope>
    <source>
        <strain evidence="3 4">NRRL 2496</strain>
    </source>
</reference>
<name>A0A1X2H5S3_SYNRA</name>
<dbReference type="InterPro" id="IPR011990">
    <property type="entry name" value="TPR-like_helical_dom_sf"/>
</dbReference>
<protein>
    <recommendedName>
        <fullName evidence="5">HCP-like protein</fullName>
    </recommendedName>
</protein>
<dbReference type="STRING" id="13706.A0A1X2H5S3"/>
<dbReference type="EMBL" id="MCGN01000008">
    <property type="protein sequence ID" value="ORY93822.1"/>
    <property type="molecule type" value="Genomic_DNA"/>
</dbReference>
<comment type="caution">
    <text evidence="3">The sequence shown here is derived from an EMBL/GenBank/DDBJ whole genome shotgun (WGS) entry which is preliminary data.</text>
</comment>
<dbReference type="OrthoDB" id="272077at2759"/>
<organism evidence="3 4">
    <name type="scientific">Syncephalastrum racemosum</name>
    <name type="common">Filamentous fungus</name>
    <dbReference type="NCBI Taxonomy" id="13706"/>
    <lineage>
        <taxon>Eukaryota</taxon>
        <taxon>Fungi</taxon>
        <taxon>Fungi incertae sedis</taxon>
        <taxon>Mucoromycota</taxon>
        <taxon>Mucoromycotina</taxon>
        <taxon>Mucoromycetes</taxon>
        <taxon>Mucorales</taxon>
        <taxon>Syncephalastraceae</taxon>
        <taxon>Syncephalastrum</taxon>
    </lineage>
</organism>
<dbReference type="AlphaFoldDB" id="A0A1X2H5S3"/>
<dbReference type="Gene3D" id="1.25.40.10">
    <property type="entry name" value="Tetratricopeptide repeat domain"/>
    <property type="match status" value="1"/>
</dbReference>
<dbReference type="SUPFAM" id="SSF81901">
    <property type="entry name" value="HCP-like"/>
    <property type="match status" value="1"/>
</dbReference>
<dbReference type="InterPro" id="IPR051726">
    <property type="entry name" value="Chitin_Synth_Reg"/>
</dbReference>
<keyword evidence="1" id="KW-0677">Repeat</keyword>
<dbReference type="InterPro" id="IPR006597">
    <property type="entry name" value="Sel1-like"/>
</dbReference>
<dbReference type="Pfam" id="PF08238">
    <property type="entry name" value="Sel1"/>
    <property type="match status" value="6"/>
</dbReference>
<gene>
    <name evidence="3" type="ORF">BCR43DRAFT_443187</name>
</gene>
<sequence>MIDLEKRPRPEHLQENLAVTNYVKTQGLRLARRLATSLEDKKTGGDAQFLLGSSYGSGGLGLVESEEQAFHWYLQASKLAHPEATYRAGVCYELGLGTRKDLQRALVFFRRAAQNSHVLSMYKLGIILVRGLYHQPKLLRDGVGWLQRAVMTSGNQVPEPLHALAICQLTPDVNERCHTDPQYAIQLLHDAARLDYVPSLLQLAACYERGHAVDADDALSIYWYSRAASLRSSEGALGLAAWYLTGARRVLEASTDLAFQWARKAVHFARKIYVEKGIGRWELAKACFFVGFLIEQGVAPLPPSTRDNDPHCTAMYWFRLAADLGHMTAAQRISAMTAEKTGVAPVPSPSPEPRLDKKKKKDEKKRKKEESKPEV</sequence>
<evidence type="ECO:0000256" key="2">
    <source>
        <dbReference type="SAM" id="MobiDB-lite"/>
    </source>
</evidence>
<evidence type="ECO:0000313" key="3">
    <source>
        <dbReference type="EMBL" id="ORY93822.1"/>
    </source>
</evidence>
<dbReference type="PANTHER" id="PTHR46430:SF1">
    <property type="entry name" value="CHITIN SYNTHASE REGULATOR SKT5-RELATED"/>
    <property type="match status" value="1"/>
</dbReference>
<feature type="compositionally biased region" description="Basic residues" evidence="2">
    <location>
        <begin position="356"/>
        <end position="367"/>
    </location>
</feature>
<dbReference type="SMART" id="SM00671">
    <property type="entry name" value="SEL1"/>
    <property type="match status" value="6"/>
</dbReference>
<feature type="region of interest" description="Disordered" evidence="2">
    <location>
        <begin position="338"/>
        <end position="375"/>
    </location>
</feature>
<evidence type="ECO:0000256" key="1">
    <source>
        <dbReference type="ARBA" id="ARBA00022737"/>
    </source>
</evidence>
<evidence type="ECO:0008006" key="5">
    <source>
        <dbReference type="Google" id="ProtNLM"/>
    </source>
</evidence>
<dbReference type="Proteomes" id="UP000242180">
    <property type="component" value="Unassembled WGS sequence"/>
</dbReference>
<dbReference type="PANTHER" id="PTHR46430">
    <property type="entry name" value="PROTEIN SKT5-RELATED"/>
    <property type="match status" value="1"/>
</dbReference>
<proteinExistence type="predicted"/>